<organism evidence="2">
    <name type="scientific">Compsopogon caeruleus</name>
    <dbReference type="NCBI Taxonomy" id="31354"/>
    <lineage>
        <taxon>Eukaryota</taxon>
        <taxon>Rhodophyta</taxon>
        <taxon>Compsopogonophyceae</taxon>
        <taxon>Compsopogonales</taxon>
        <taxon>Compsopogonaceae</taxon>
        <taxon>Compsopogon</taxon>
    </lineage>
</organism>
<sequence>MYTMLSISLMFALLVYSSFAAIVRPEILKQALSLSEIQSDCMAQMRTTTRICYQKCQNVRSLSEALTTQMEGKDVNKISPIAAAMFDERIAFLFPNESVIDCVDDDALEAIFSQLARHFPLEGLLPQPMNDTLSLPVPTPMATNRSRAPVDAVVNGVDFSECPQTPSYFPETVAFPPCAAATCYITGGYGPTERLEVFQNCVDKYSLGILAHVYSWYFPIESCLGVSCP</sequence>
<feature type="chain" id="PRO_5031359469" evidence="1">
    <location>
        <begin position="21"/>
        <end position="229"/>
    </location>
</feature>
<feature type="signal peptide" evidence="1">
    <location>
        <begin position="1"/>
        <end position="20"/>
    </location>
</feature>
<proteinExistence type="predicted"/>
<gene>
    <name evidence="2" type="ORF">CCAE0312_LOCUS4793</name>
</gene>
<evidence type="ECO:0000313" key="2">
    <source>
        <dbReference type="EMBL" id="CAD9232710.1"/>
    </source>
</evidence>
<evidence type="ECO:0000256" key="1">
    <source>
        <dbReference type="SAM" id="SignalP"/>
    </source>
</evidence>
<accession>A0A7S1TCN2</accession>
<reference evidence="2" key="1">
    <citation type="submission" date="2021-01" db="EMBL/GenBank/DDBJ databases">
        <authorList>
            <person name="Corre E."/>
            <person name="Pelletier E."/>
            <person name="Niang G."/>
            <person name="Scheremetjew M."/>
            <person name="Finn R."/>
            <person name="Kale V."/>
            <person name="Holt S."/>
            <person name="Cochrane G."/>
            <person name="Meng A."/>
            <person name="Brown T."/>
            <person name="Cohen L."/>
        </authorList>
    </citation>
    <scope>NUCLEOTIDE SEQUENCE</scope>
    <source>
        <strain evidence="2">SAG 36.94</strain>
    </source>
</reference>
<dbReference type="EMBL" id="HBGH01008733">
    <property type="protein sequence ID" value="CAD9232710.1"/>
    <property type="molecule type" value="Transcribed_RNA"/>
</dbReference>
<keyword evidence="1" id="KW-0732">Signal</keyword>
<name>A0A7S1TCN2_9RHOD</name>
<dbReference type="AlphaFoldDB" id="A0A7S1TCN2"/>
<protein>
    <submittedName>
        <fullName evidence="2">Uncharacterized protein</fullName>
    </submittedName>
</protein>